<gene>
    <name evidence="6" type="ORF">SAMN04515671_4004</name>
</gene>
<keyword evidence="3" id="KW-0328">Glycosyltransferase</keyword>
<evidence type="ECO:0000256" key="1">
    <source>
        <dbReference type="ARBA" id="ARBA00004776"/>
    </source>
</evidence>
<sequence length="278" mass="30045">MTVAVITIVAGRAQHLRNQQIGLARSGRLPDLYVVVAMGDAHAVDQTRCGPMAVTDCRIRTRLLDAPADLPLAAARNAGAAEALAAGADRLIFLDVDCVPSPSLIDSYARSLASPGAPALHCGVVRYLGPEVDLARTEAVGPLGVAHPARPRPESGQILRSDDWALFWSLSFAVAAPTWQRIGGFDEAYVGYGAEDTDFGFRAHRLGIDLVWTGGADAYHQYHPTSPLPTQHLDDILRNAGIFHRRWGFWPMSGWLDGFAAAGLARFDQATDRWVRAE</sequence>
<dbReference type="GO" id="GO:0016757">
    <property type="term" value="F:glycosyltransferase activity"/>
    <property type="evidence" value="ECO:0007669"/>
    <property type="project" value="UniProtKB-KW"/>
</dbReference>
<evidence type="ECO:0000256" key="2">
    <source>
        <dbReference type="ARBA" id="ARBA00006739"/>
    </source>
</evidence>
<evidence type="ECO:0000256" key="3">
    <source>
        <dbReference type="ARBA" id="ARBA00022676"/>
    </source>
</evidence>
<dbReference type="RefSeq" id="WP_090479501.1">
    <property type="nucleotide sequence ID" value="NZ_LT629710.1"/>
</dbReference>
<evidence type="ECO:0000313" key="6">
    <source>
        <dbReference type="EMBL" id="SDP38947.1"/>
    </source>
</evidence>
<dbReference type="Pfam" id="PF02709">
    <property type="entry name" value="Glyco_transf_7C"/>
    <property type="match status" value="1"/>
</dbReference>
<comment type="similarity">
    <text evidence="2">Belongs to the glycosyltransferase 2 family.</text>
</comment>
<dbReference type="Gene3D" id="3.90.550.10">
    <property type="entry name" value="Spore Coat Polysaccharide Biosynthesis Protein SpsA, Chain A"/>
    <property type="match status" value="1"/>
</dbReference>
<evidence type="ECO:0000313" key="7">
    <source>
        <dbReference type="Proteomes" id="UP000198741"/>
    </source>
</evidence>
<dbReference type="EMBL" id="LT629710">
    <property type="protein sequence ID" value="SDP38947.1"/>
    <property type="molecule type" value="Genomic_DNA"/>
</dbReference>
<name>A0A1H0SB88_9ACTN</name>
<evidence type="ECO:0000256" key="4">
    <source>
        <dbReference type="ARBA" id="ARBA00022679"/>
    </source>
</evidence>
<dbReference type="AlphaFoldDB" id="A0A1H0SB88"/>
<dbReference type="InterPro" id="IPR029044">
    <property type="entry name" value="Nucleotide-diphossugar_trans"/>
</dbReference>
<protein>
    <submittedName>
        <fullName evidence="6">Glycosyltransferase, GT2 family</fullName>
    </submittedName>
</protein>
<proteinExistence type="inferred from homology"/>
<dbReference type="STRING" id="1090615.SAMN04515671_4004"/>
<evidence type="ECO:0000259" key="5">
    <source>
        <dbReference type="Pfam" id="PF02709"/>
    </source>
</evidence>
<accession>A0A1H0SB88</accession>
<dbReference type="PANTHER" id="PTHR43179:SF12">
    <property type="entry name" value="GALACTOFURANOSYLTRANSFERASE GLFT2"/>
    <property type="match status" value="1"/>
</dbReference>
<reference evidence="6 7" key="1">
    <citation type="submission" date="2016-10" db="EMBL/GenBank/DDBJ databases">
        <authorList>
            <person name="de Groot N.N."/>
        </authorList>
    </citation>
    <scope>NUCLEOTIDE SEQUENCE [LARGE SCALE GENOMIC DNA]</scope>
    <source>
        <strain evidence="7">P4-7,KCTC 19426,CECT 7604</strain>
    </source>
</reference>
<dbReference type="InterPro" id="IPR027791">
    <property type="entry name" value="Galactosyl_T_C"/>
</dbReference>
<dbReference type="SUPFAM" id="SSF53448">
    <property type="entry name" value="Nucleotide-diphospho-sugar transferases"/>
    <property type="match status" value="1"/>
</dbReference>
<feature type="domain" description="Galactosyltransferase C-terminal" evidence="5">
    <location>
        <begin position="172"/>
        <end position="222"/>
    </location>
</feature>
<dbReference type="Proteomes" id="UP000198741">
    <property type="component" value="Chromosome I"/>
</dbReference>
<comment type="pathway">
    <text evidence="1">Cell wall biogenesis; cell wall polysaccharide biosynthesis.</text>
</comment>
<dbReference type="OrthoDB" id="6653642at2"/>
<keyword evidence="4 6" id="KW-0808">Transferase</keyword>
<organism evidence="6 7">
    <name type="scientific">Nakamurella panacisegetis</name>
    <dbReference type="NCBI Taxonomy" id="1090615"/>
    <lineage>
        <taxon>Bacteria</taxon>
        <taxon>Bacillati</taxon>
        <taxon>Actinomycetota</taxon>
        <taxon>Actinomycetes</taxon>
        <taxon>Nakamurellales</taxon>
        <taxon>Nakamurellaceae</taxon>
        <taxon>Nakamurella</taxon>
    </lineage>
</organism>
<keyword evidence="7" id="KW-1185">Reference proteome</keyword>
<dbReference type="PANTHER" id="PTHR43179">
    <property type="entry name" value="RHAMNOSYLTRANSFERASE WBBL"/>
    <property type="match status" value="1"/>
</dbReference>